<dbReference type="PROSITE" id="PS51294">
    <property type="entry name" value="HTH_MYB"/>
    <property type="match status" value="1"/>
</dbReference>
<dbReference type="InterPro" id="IPR052450">
    <property type="entry name" value="TRBD-Containing_Protein"/>
</dbReference>
<dbReference type="Pfam" id="PF00249">
    <property type="entry name" value="Myb_DNA-binding"/>
    <property type="match status" value="1"/>
</dbReference>
<organism evidence="5 6">
    <name type="scientific">Coniochaeta pulveracea</name>
    <dbReference type="NCBI Taxonomy" id="177199"/>
    <lineage>
        <taxon>Eukaryota</taxon>
        <taxon>Fungi</taxon>
        <taxon>Dikarya</taxon>
        <taxon>Ascomycota</taxon>
        <taxon>Pezizomycotina</taxon>
        <taxon>Sordariomycetes</taxon>
        <taxon>Sordariomycetidae</taxon>
        <taxon>Coniochaetales</taxon>
        <taxon>Coniochaetaceae</taxon>
        <taxon>Coniochaeta</taxon>
    </lineage>
</organism>
<dbReference type="OrthoDB" id="608866at2759"/>
<accession>A0A420YC29</accession>
<proteinExistence type="predicted"/>
<name>A0A420YC29_9PEZI</name>
<protein>
    <recommendedName>
        <fullName evidence="7">Myb-like domain-containing protein</fullName>
    </recommendedName>
</protein>
<dbReference type="PROSITE" id="PS50090">
    <property type="entry name" value="MYB_LIKE"/>
    <property type="match status" value="1"/>
</dbReference>
<feature type="compositionally biased region" description="Low complexity" evidence="2">
    <location>
        <begin position="48"/>
        <end position="60"/>
    </location>
</feature>
<feature type="compositionally biased region" description="Basic residues" evidence="2">
    <location>
        <begin position="339"/>
        <end position="349"/>
    </location>
</feature>
<sequence length="744" mass="82581">MATIEPRLIHLLNKSPPPDQHQHAGHTSHGSLDLPPIEHGADVHSGEQPSQQQIPPLSSINDGLEVTTSRAADRINDPFSLHLLLEDPEPIRSSQQSTTWVDVVDTDAVDGSAKKRQQDDFIQLPQPPTKKRSNQQLDLPPIIIGLHSPPQDAGMFPPIKCATGPLQDDDFSADNRPRSQAARQAGFYDDMPKLRSRPSKSQSDGHEEERQEAIQAEGNVRRKTKATKKRRPWSADETTALLRGVQRHGKGNWTKILHDPDFSFDRRTPTDLKDRFRSVLPDEVKDLGSQMKAAPEPSIRTAVPLDMLLDFGDDVDGPAKGKADSAKKATESSPDRAKSSARKKTGPRPHRVDSEHLHQDDQEILEGLETYGPQWSLIRDDPRFHLQNRRPTDLRDRMRNKYPDRLRQIQDRQGNLLSRPCSLTNQSNRSGLLKRPGDLLEPPATVAGEQSHFTDKEHKDILKAMRIHGPQWATISNDPAFNISLTSPADLRDHMRTNAEVLEQLSQISVTGRNENPPESWVKPPSRGLRTLPKTYPANSKRSKGAEAMMSNEVLHTQLPPPLSCSSTAEHICSDALRSIPTFDMATDLPSPVSNFDIAIEHSNPITGSADPSRLRHLVDESQPGMSILNAGHLDDSPTNRWFPISSLDSAEQQLDAAKHSSSGHRGPDTSEVGVQSHHRLEKSESPTSRLLALPCQDHGSSSAAEVTVPPVLWKPSDTLESNDPSGAEQQAPRRSVRRDFVWN</sequence>
<feature type="compositionally biased region" description="Polar residues" evidence="2">
    <location>
        <begin position="719"/>
        <end position="729"/>
    </location>
</feature>
<dbReference type="PANTHER" id="PTHR46734:SF1">
    <property type="entry name" value="TELOMERIC REPEAT-BINDING FACTOR 1"/>
    <property type="match status" value="1"/>
</dbReference>
<dbReference type="InterPro" id="IPR017930">
    <property type="entry name" value="Myb_dom"/>
</dbReference>
<dbReference type="SUPFAM" id="SSF46689">
    <property type="entry name" value="Homeodomain-like"/>
    <property type="match status" value="2"/>
</dbReference>
<dbReference type="Gene3D" id="1.10.10.60">
    <property type="entry name" value="Homeodomain-like"/>
    <property type="match status" value="2"/>
</dbReference>
<feature type="compositionally biased region" description="Basic and acidic residues" evidence="2">
    <location>
        <begin position="203"/>
        <end position="212"/>
    </location>
</feature>
<feature type="domain" description="Myb-like" evidence="3">
    <location>
        <begin position="225"/>
        <end position="280"/>
    </location>
</feature>
<evidence type="ECO:0000313" key="5">
    <source>
        <dbReference type="EMBL" id="RKU45433.1"/>
    </source>
</evidence>
<evidence type="ECO:0000256" key="2">
    <source>
        <dbReference type="SAM" id="MobiDB-lite"/>
    </source>
</evidence>
<feature type="compositionally biased region" description="Basic and acidic residues" evidence="2">
    <location>
        <begin position="317"/>
        <end position="338"/>
    </location>
</feature>
<dbReference type="CDD" id="cd11660">
    <property type="entry name" value="SANT_TRF"/>
    <property type="match status" value="2"/>
</dbReference>
<dbReference type="InterPro" id="IPR001005">
    <property type="entry name" value="SANT/Myb"/>
</dbReference>
<evidence type="ECO:0000313" key="6">
    <source>
        <dbReference type="Proteomes" id="UP000275385"/>
    </source>
</evidence>
<feature type="compositionally biased region" description="Basic and acidic residues" evidence="2">
    <location>
        <begin position="256"/>
        <end position="273"/>
    </location>
</feature>
<reference evidence="5 6" key="1">
    <citation type="submission" date="2018-08" db="EMBL/GenBank/DDBJ databases">
        <title>Draft genome of the lignicolous fungus Coniochaeta pulveracea.</title>
        <authorList>
            <person name="Borstlap C.J."/>
            <person name="De Witt R.N."/>
            <person name="Botha A."/>
            <person name="Volschenk H."/>
        </authorList>
    </citation>
    <scope>NUCLEOTIDE SEQUENCE [LARGE SCALE GENOMIC DNA]</scope>
    <source>
        <strain evidence="5 6">CAB683</strain>
    </source>
</reference>
<comment type="caution">
    <text evidence="5">The sequence shown here is derived from an EMBL/GenBank/DDBJ whole genome shotgun (WGS) entry which is preliminary data.</text>
</comment>
<keyword evidence="6" id="KW-1185">Reference proteome</keyword>
<feature type="domain" description="HTH myb-type" evidence="4">
    <location>
        <begin position="225"/>
        <end position="284"/>
    </location>
</feature>
<evidence type="ECO:0000259" key="3">
    <source>
        <dbReference type="PROSITE" id="PS50090"/>
    </source>
</evidence>
<dbReference type="Proteomes" id="UP000275385">
    <property type="component" value="Unassembled WGS sequence"/>
</dbReference>
<feature type="region of interest" description="Disordered" evidence="2">
    <location>
        <begin position="161"/>
        <end position="273"/>
    </location>
</feature>
<dbReference type="InterPro" id="IPR009057">
    <property type="entry name" value="Homeodomain-like_sf"/>
</dbReference>
<dbReference type="PANTHER" id="PTHR46734">
    <property type="entry name" value="TELOMERIC REPEAT-BINDING FACTOR 1 TERF1"/>
    <property type="match status" value="1"/>
</dbReference>
<feature type="region of interest" description="Disordered" evidence="2">
    <location>
        <begin position="418"/>
        <end position="450"/>
    </location>
</feature>
<evidence type="ECO:0000259" key="4">
    <source>
        <dbReference type="PROSITE" id="PS51294"/>
    </source>
</evidence>
<feature type="compositionally biased region" description="Basic residues" evidence="2">
    <location>
        <begin position="221"/>
        <end position="232"/>
    </location>
</feature>
<feature type="region of interest" description="Disordered" evidence="2">
    <location>
        <begin position="510"/>
        <end position="546"/>
    </location>
</feature>
<dbReference type="SMART" id="SM00717">
    <property type="entry name" value="SANT"/>
    <property type="match status" value="3"/>
</dbReference>
<evidence type="ECO:0008006" key="7">
    <source>
        <dbReference type="Google" id="ProtNLM"/>
    </source>
</evidence>
<feature type="compositionally biased region" description="Basic and acidic residues" evidence="2">
    <location>
        <begin position="350"/>
        <end position="359"/>
    </location>
</feature>
<dbReference type="STRING" id="177199.A0A420YC29"/>
<gene>
    <name evidence="5" type="ORF">DL546_006632</name>
</gene>
<dbReference type="EMBL" id="QVQW01000021">
    <property type="protein sequence ID" value="RKU45433.1"/>
    <property type="molecule type" value="Genomic_DNA"/>
</dbReference>
<keyword evidence="1" id="KW-0539">Nucleus</keyword>
<feature type="region of interest" description="Disordered" evidence="2">
    <location>
        <begin position="11"/>
        <end position="71"/>
    </location>
</feature>
<feature type="region of interest" description="Disordered" evidence="2">
    <location>
        <begin position="651"/>
        <end position="744"/>
    </location>
</feature>
<evidence type="ECO:0000256" key="1">
    <source>
        <dbReference type="ARBA" id="ARBA00023242"/>
    </source>
</evidence>
<feature type="region of interest" description="Disordered" evidence="2">
    <location>
        <begin position="314"/>
        <end position="359"/>
    </location>
</feature>
<feature type="region of interest" description="Disordered" evidence="2">
    <location>
        <begin position="111"/>
        <end position="136"/>
    </location>
</feature>
<dbReference type="AlphaFoldDB" id="A0A420YC29"/>
<feature type="compositionally biased region" description="Polar residues" evidence="2">
    <location>
        <begin position="418"/>
        <end position="430"/>
    </location>
</feature>